<dbReference type="EMBL" id="JACAZE010000007">
    <property type="protein sequence ID" value="KAF7310444.1"/>
    <property type="molecule type" value="Genomic_DNA"/>
</dbReference>
<dbReference type="InterPro" id="IPR040442">
    <property type="entry name" value="Pyrv_kinase-like_dom_sf"/>
</dbReference>
<evidence type="ECO:0008006" key="3">
    <source>
        <dbReference type="Google" id="ProtNLM"/>
    </source>
</evidence>
<protein>
    <recommendedName>
        <fullName evidence="3">Oxaloacetate acetylhydrolase</fullName>
    </recommendedName>
</protein>
<dbReference type="InterPro" id="IPR015813">
    <property type="entry name" value="Pyrv/PenolPyrv_kinase-like_dom"/>
</dbReference>
<accession>A0A8H6T3Y6</accession>
<dbReference type="CDD" id="cd00377">
    <property type="entry name" value="ICL_PEPM"/>
    <property type="match status" value="1"/>
</dbReference>
<name>A0A8H6T3Y6_MYCCL</name>
<dbReference type="InterPro" id="IPR018523">
    <property type="entry name" value="Isocitrate_lyase_ph_CS"/>
</dbReference>
<dbReference type="Proteomes" id="UP000613580">
    <property type="component" value="Unassembled WGS sequence"/>
</dbReference>
<reference evidence="1" key="1">
    <citation type="submission" date="2020-05" db="EMBL/GenBank/DDBJ databases">
        <title>Mycena genomes resolve the evolution of fungal bioluminescence.</title>
        <authorList>
            <person name="Tsai I.J."/>
        </authorList>
    </citation>
    <scope>NUCLEOTIDE SEQUENCE</scope>
    <source>
        <strain evidence="1">110903Hualien_Pintung</strain>
    </source>
</reference>
<gene>
    <name evidence="1" type="ORF">HMN09_00586500</name>
</gene>
<dbReference type="GO" id="GO:0003824">
    <property type="term" value="F:catalytic activity"/>
    <property type="evidence" value="ECO:0007669"/>
    <property type="project" value="InterPro"/>
</dbReference>
<sequence length="410" mass="43344">MFPAAFVRTRREGHFLRVCPSSAVAHCLSPLDPPTQMSQKVNSIGLEHVDSYQKGAAARTTKQAMLSLPNAAAVYCNPRLDPRNFLDGPLSSDPATRLRQMLARPGIVVAPGVCDGISARCAIEAGFECLYQSGAATTASRQALCPSCSLIADNYTRLGQPDLAIATLNDFVAAAEMVCSLQQSLPVIADADTGFGGAPMVARTVAKYARAGVAGLHIEDQVQTKRCGHLLGKQVVSREEYLMRIRAAVQARDSIPGSNFASSCSRVIIARTDSAQCLGWDEAIQRLKLASQVGADVLFIEGVKSKELVEEVVGALAPKPVLVNVISGGLTPSFTAEDAEAMGAKIIIFSLASCVPMVHALRAAMRSLRTTGTDFVAAEGMGPREFFEVMGLRDAIEVDAKAGGSAYASI</sequence>
<dbReference type="Gene3D" id="3.20.20.60">
    <property type="entry name" value="Phosphoenolpyruvate-binding domains"/>
    <property type="match status" value="1"/>
</dbReference>
<keyword evidence="2" id="KW-1185">Reference proteome</keyword>
<dbReference type="OrthoDB" id="1923844at2759"/>
<dbReference type="AlphaFoldDB" id="A0A8H6T3Y6"/>
<dbReference type="Pfam" id="PF13714">
    <property type="entry name" value="PEP_mutase"/>
    <property type="match status" value="1"/>
</dbReference>
<dbReference type="PANTHER" id="PTHR42905:SF2">
    <property type="entry name" value="PHOSPHOENOLPYRUVATE CARBOXYLASE FAMILY PROTEIN"/>
    <property type="match status" value="1"/>
</dbReference>
<organism evidence="1 2">
    <name type="scientific">Mycena chlorophos</name>
    <name type="common">Agaric fungus</name>
    <name type="synonym">Agaricus chlorophos</name>
    <dbReference type="NCBI Taxonomy" id="658473"/>
    <lineage>
        <taxon>Eukaryota</taxon>
        <taxon>Fungi</taxon>
        <taxon>Dikarya</taxon>
        <taxon>Basidiomycota</taxon>
        <taxon>Agaricomycotina</taxon>
        <taxon>Agaricomycetes</taxon>
        <taxon>Agaricomycetidae</taxon>
        <taxon>Agaricales</taxon>
        <taxon>Marasmiineae</taxon>
        <taxon>Mycenaceae</taxon>
        <taxon>Mycena</taxon>
    </lineage>
</organism>
<dbReference type="PANTHER" id="PTHR42905">
    <property type="entry name" value="PHOSPHOENOLPYRUVATE CARBOXYLASE"/>
    <property type="match status" value="1"/>
</dbReference>
<proteinExistence type="predicted"/>
<dbReference type="SUPFAM" id="SSF51621">
    <property type="entry name" value="Phosphoenolpyruvate/pyruvate domain"/>
    <property type="match status" value="1"/>
</dbReference>
<evidence type="ECO:0000313" key="1">
    <source>
        <dbReference type="EMBL" id="KAF7310444.1"/>
    </source>
</evidence>
<dbReference type="PROSITE" id="PS00161">
    <property type="entry name" value="ISOCITRATE_LYASE"/>
    <property type="match status" value="1"/>
</dbReference>
<evidence type="ECO:0000313" key="2">
    <source>
        <dbReference type="Proteomes" id="UP000613580"/>
    </source>
</evidence>
<dbReference type="InterPro" id="IPR039556">
    <property type="entry name" value="ICL/PEPM"/>
</dbReference>
<comment type="caution">
    <text evidence="1">The sequence shown here is derived from an EMBL/GenBank/DDBJ whole genome shotgun (WGS) entry which is preliminary data.</text>
</comment>